<feature type="compositionally biased region" description="Basic residues" evidence="6">
    <location>
        <begin position="167"/>
        <end position="179"/>
    </location>
</feature>
<keyword evidence="4 5" id="KW-1015">Disulfide bond</keyword>
<feature type="domain" description="EGF-like" evidence="7">
    <location>
        <begin position="370"/>
        <end position="404"/>
    </location>
</feature>
<dbReference type="Proteomes" id="UP001497623">
    <property type="component" value="Unassembled WGS sequence"/>
</dbReference>
<feature type="compositionally biased region" description="Low complexity" evidence="6">
    <location>
        <begin position="143"/>
        <end position="157"/>
    </location>
</feature>
<feature type="compositionally biased region" description="Basic and acidic residues" evidence="6">
    <location>
        <begin position="221"/>
        <end position="232"/>
    </location>
</feature>
<dbReference type="AlphaFoldDB" id="A0AAV2R520"/>
<dbReference type="CDD" id="cd00054">
    <property type="entry name" value="EGF_CA"/>
    <property type="match status" value="1"/>
</dbReference>
<dbReference type="PROSITE" id="PS01186">
    <property type="entry name" value="EGF_2"/>
    <property type="match status" value="1"/>
</dbReference>
<feature type="compositionally biased region" description="Low complexity" evidence="6">
    <location>
        <begin position="112"/>
        <end position="124"/>
    </location>
</feature>
<sequence>MVPAFSQSTPLDTSTTITTAAGTVQTTTEELNRLPKKPQKQHTDPQQQYKDPQAPQHYSRQQQQQQLSKIQKEQERQLQQQQLLLEDETPTTSEDTLTVPQRSVPQRRSKLPKSLPSSSSSVSHMSLVNNHTHIFSRENHHLAGGSSTSAPESPPESVIESHPLTNRQKRHTLLGGVRGRRNNLLRNSLLWSGTGLLARNRQKQHQQNHHSHHTRIQHGGWNEEGRRPRRDLEEDEEEEEEEEEAEGLSRYHLQGTADLNQTSQSPLTIWKVSVSEWASCSTREGGQVAESGPEGVVTLLPHILQPGTNYFIGRSSWSSSECFKLSVTVRSAECGEGSLCSGKGTCLANTTMEHFQCRCCDGYTGSHCEELDACIDGPCLNSGICIDIQEGHDGRSFECLCPYG</sequence>
<feature type="compositionally biased region" description="Basic residues" evidence="6">
    <location>
        <begin position="200"/>
        <end position="216"/>
    </location>
</feature>
<dbReference type="GO" id="GO:0005886">
    <property type="term" value="C:plasma membrane"/>
    <property type="evidence" value="ECO:0007669"/>
    <property type="project" value="TreeGrafter"/>
</dbReference>
<keyword evidence="2" id="KW-0732">Signal</keyword>
<feature type="region of interest" description="Disordered" evidence="6">
    <location>
        <begin position="200"/>
        <end position="252"/>
    </location>
</feature>
<evidence type="ECO:0000256" key="1">
    <source>
        <dbReference type="ARBA" id="ARBA00022536"/>
    </source>
</evidence>
<feature type="compositionally biased region" description="Low complexity" evidence="6">
    <location>
        <begin position="53"/>
        <end position="69"/>
    </location>
</feature>
<feature type="compositionally biased region" description="Acidic residues" evidence="6">
    <location>
        <begin position="233"/>
        <end position="246"/>
    </location>
</feature>
<gene>
    <name evidence="8" type="ORF">MNOR_LOCUS20692</name>
</gene>
<dbReference type="PANTHER" id="PTHR24049">
    <property type="entry name" value="CRUMBS FAMILY MEMBER"/>
    <property type="match status" value="1"/>
</dbReference>
<dbReference type="GO" id="GO:0032991">
    <property type="term" value="C:protein-containing complex"/>
    <property type="evidence" value="ECO:0007669"/>
    <property type="project" value="TreeGrafter"/>
</dbReference>
<feature type="region of interest" description="Disordered" evidence="6">
    <location>
        <begin position="1"/>
        <end position="124"/>
    </location>
</feature>
<dbReference type="SUPFAM" id="SSF57196">
    <property type="entry name" value="EGF/Laminin"/>
    <property type="match status" value="2"/>
</dbReference>
<accession>A0AAV2R520</accession>
<evidence type="ECO:0000256" key="3">
    <source>
        <dbReference type="ARBA" id="ARBA00022737"/>
    </source>
</evidence>
<dbReference type="InterPro" id="IPR051022">
    <property type="entry name" value="Notch_Cell-Fate_Det"/>
</dbReference>
<evidence type="ECO:0000256" key="6">
    <source>
        <dbReference type="SAM" id="MobiDB-lite"/>
    </source>
</evidence>
<feature type="domain" description="EGF-like" evidence="7">
    <location>
        <begin position="330"/>
        <end position="369"/>
    </location>
</feature>
<dbReference type="PANTHER" id="PTHR24049:SF22">
    <property type="entry name" value="DROSOPHILA CRUMBS HOMOLOG"/>
    <property type="match status" value="1"/>
</dbReference>
<dbReference type="Gene3D" id="2.10.25.10">
    <property type="entry name" value="Laminin"/>
    <property type="match status" value="1"/>
</dbReference>
<comment type="caution">
    <text evidence="8">The sequence shown here is derived from an EMBL/GenBank/DDBJ whole genome shotgun (WGS) entry which is preliminary data.</text>
</comment>
<protein>
    <recommendedName>
        <fullName evidence="7">EGF-like domain-containing protein</fullName>
    </recommendedName>
</protein>
<feature type="compositionally biased region" description="Low complexity" evidence="6">
    <location>
        <begin position="9"/>
        <end position="28"/>
    </location>
</feature>
<evidence type="ECO:0000313" key="8">
    <source>
        <dbReference type="EMBL" id="CAL4115594.1"/>
    </source>
</evidence>
<feature type="non-terminal residue" evidence="8">
    <location>
        <position position="404"/>
    </location>
</feature>
<feature type="region of interest" description="Disordered" evidence="6">
    <location>
        <begin position="141"/>
        <end position="179"/>
    </location>
</feature>
<evidence type="ECO:0000256" key="2">
    <source>
        <dbReference type="ARBA" id="ARBA00022729"/>
    </source>
</evidence>
<keyword evidence="9" id="KW-1185">Reference proteome</keyword>
<dbReference type="GO" id="GO:0007157">
    <property type="term" value="P:heterophilic cell-cell adhesion via plasma membrane cell adhesion molecules"/>
    <property type="evidence" value="ECO:0007669"/>
    <property type="project" value="TreeGrafter"/>
</dbReference>
<comment type="caution">
    <text evidence="5">Lacks conserved residue(s) required for the propagation of feature annotation.</text>
</comment>
<dbReference type="PROSITE" id="PS00022">
    <property type="entry name" value="EGF_1"/>
    <property type="match status" value="1"/>
</dbReference>
<evidence type="ECO:0000256" key="4">
    <source>
        <dbReference type="ARBA" id="ARBA00023157"/>
    </source>
</evidence>
<name>A0AAV2R520_MEGNR</name>
<evidence type="ECO:0000313" key="9">
    <source>
        <dbReference type="Proteomes" id="UP001497623"/>
    </source>
</evidence>
<evidence type="ECO:0000259" key="7">
    <source>
        <dbReference type="PROSITE" id="PS50026"/>
    </source>
</evidence>
<reference evidence="8 9" key="1">
    <citation type="submission" date="2024-05" db="EMBL/GenBank/DDBJ databases">
        <authorList>
            <person name="Wallberg A."/>
        </authorList>
    </citation>
    <scope>NUCLEOTIDE SEQUENCE [LARGE SCALE GENOMIC DNA]</scope>
</reference>
<keyword evidence="3" id="KW-0677">Repeat</keyword>
<evidence type="ECO:0000256" key="5">
    <source>
        <dbReference type="PROSITE-ProRule" id="PRU00076"/>
    </source>
</evidence>
<proteinExistence type="predicted"/>
<dbReference type="InterPro" id="IPR000742">
    <property type="entry name" value="EGF"/>
</dbReference>
<dbReference type="PROSITE" id="PS50026">
    <property type="entry name" value="EGF_3"/>
    <property type="match status" value="2"/>
</dbReference>
<dbReference type="GO" id="GO:0045197">
    <property type="term" value="P:establishment or maintenance of epithelial cell apical/basal polarity"/>
    <property type="evidence" value="ECO:0007669"/>
    <property type="project" value="TreeGrafter"/>
</dbReference>
<feature type="compositionally biased region" description="Polar residues" evidence="6">
    <location>
        <begin position="90"/>
        <end position="104"/>
    </location>
</feature>
<organism evidence="8 9">
    <name type="scientific">Meganyctiphanes norvegica</name>
    <name type="common">Northern krill</name>
    <name type="synonym">Thysanopoda norvegica</name>
    <dbReference type="NCBI Taxonomy" id="48144"/>
    <lineage>
        <taxon>Eukaryota</taxon>
        <taxon>Metazoa</taxon>
        <taxon>Ecdysozoa</taxon>
        <taxon>Arthropoda</taxon>
        <taxon>Crustacea</taxon>
        <taxon>Multicrustacea</taxon>
        <taxon>Malacostraca</taxon>
        <taxon>Eumalacostraca</taxon>
        <taxon>Eucarida</taxon>
        <taxon>Euphausiacea</taxon>
        <taxon>Euphausiidae</taxon>
        <taxon>Meganyctiphanes</taxon>
    </lineage>
</organism>
<feature type="disulfide bond" evidence="5">
    <location>
        <begin position="359"/>
        <end position="368"/>
    </location>
</feature>
<keyword evidence="1 5" id="KW-0245">EGF-like domain</keyword>
<feature type="disulfide bond" evidence="5">
    <location>
        <begin position="340"/>
        <end position="357"/>
    </location>
</feature>
<dbReference type="EMBL" id="CAXKWB010016148">
    <property type="protein sequence ID" value="CAL4115594.1"/>
    <property type="molecule type" value="Genomic_DNA"/>
</dbReference>